<feature type="region of interest" description="Disordered" evidence="1">
    <location>
        <begin position="384"/>
        <end position="409"/>
    </location>
</feature>
<keyword evidence="3" id="KW-1185">Reference proteome</keyword>
<evidence type="ECO:0000313" key="3">
    <source>
        <dbReference type="Proteomes" id="UP000585474"/>
    </source>
</evidence>
<protein>
    <submittedName>
        <fullName evidence="2">Uncharacterized protein</fullName>
    </submittedName>
</protein>
<comment type="caution">
    <text evidence="2">The sequence shown here is derived from an EMBL/GenBank/DDBJ whole genome shotgun (WGS) entry which is preliminary data.</text>
</comment>
<organism evidence="2 3">
    <name type="scientific">Actinidia rufa</name>
    <dbReference type="NCBI Taxonomy" id="165716"/>
    <lineage>
        <taxon>Eukaryota</taxon>
        <taxon>Viridiplantae</taxon>
        <taxon>Streptophyta</taxon>
        <taxon>Embryophyta</taxon>
        <taxon>Tracheophyta</taxon>
        <taxon>Spermatophyta</taxon>
        <taxon>Magnoliopsida</taxon>
        <taxon>eudicotyledons</taxon>
        <taxon>Gunneridae</taxon>
        <taxon>Pentapetalae</taxon>
        <taxon>asterids</taxon>
        <taxon>Ericales</taxon>
        <taxon>Actinidiaceae</taxon>
        <taxon>Actinidia</taxon>
    </lineage>
</organism>
<dbReference type="AlphaFoldDB" id="A0A7J0DF64"/>
<proteinExistence type="predicted"/>
<dbReference type="Proteomes" id="UP000585474">
    <property type="component" value="Unassembled WGS sequence"/>
</dbReference>
<dbReference type="OrthoDB" id="1166289at2759"/>
<dbReference type="EMBL" id="BJWL01000174">
    <property type="protein sequence ID" value="GFS32903.1"/>
    <property type="molecule type" value="Genomic_DNA"/>
</dbReference>
<feature type="region of interest" description="Disordered" evidence="1">
    <location>
        <begin position="1"/>
        <end position="30"/>
    </location>
</feature>
<sequence length="409" mass="46293">MATTLNVTEHGGIHEKEALPPTGTSKGMKNETQVAVNPIDTFTRVDVTMADSGERLDIGEYSMEHEVGDLKGRLGEPRGRDAMAPNYMAPPELPKILPPKREVDHSIGLETSAKILATAPDRMASPELSKILPPKREVDHSIRLELSAKIPAIVTTKSPGAFKFFKGQHEDNSWNFPKTVAIFWKKWQRGRRQIWDCGRDGDNHVHLGLETVVTTEKQGLFVKIHPSSVAPYSCAEENNLTSSSNKWNDDRRAKRRSILSVEMVRSWPLTTDEGRIFTNSKLTQEEMTNPSMPSCLTSSVFSFVYHLFALHQKDRKIRKDYVRRFNQVVHEVEDPSDKVIVMAMMEGLCHGPLFDSSSKNVPKTLSALQVKADKYIAAKELAKAKRRRWGKEDQKRKEPDSRKMDYRAT</sequence>
<name>A0A7J0DF64_9ERIC</name>
<feature type="compositionally biased region" description="Basic and acidic residues" evidence="1">
    <location>
        <begin position="390"/>
        <end position="409"/>
    </location>
</feature>
<evidence type="ECO:0000313" key="2">
    <source>
        <dbReference type="EMBL" id="GFS32903.1"/>
    </source>
</evidence>
<accession>A0A7J0DF64</accession>
<gene>
    <name evidence="2" type="ORF">Acr_00g0025250</name>
</gene>
<evidence type="ECO:0000256" key="1">
    <source>
        <dbReference type="SAM" id="MobiDB-lite"/>
    </source>
</evidence>
<reference evidence="3" key="1">
    <citation type="submission" date="2019-07" db="EMBL/GenBank/DDBJ databases">
        <title>De Novo Assembly of kiwifruit Actinidia rufa.</title>
        <authorList>
            <person name="Sugita-Konishi S."/>
            <person name="Sato K."/>
            <person name="Mori E."/>
            <person name="Abe Y."/>
            <person name="Kisaki G."/>
            <person name="Hamano K."/>
            <person name="Suezawa K."/>
            <person name="Otani M."/>
            <person name="Fukuda T."/>
            <person name="Manabe T."/>
            <person name="Gomi K."/>
            <person name="Tabuchi M."/>
            <person name="Akimitsu K."/>
            <person name="Kataoka I."/>
        </authorList>
    </citation>
    <scope>NUCLEOTIDE SEQUENCE [LARGE SCALE GENOMIC DNA]</scope>
    <source>
        <strain evidence="3">cv. Fuchu</strain>
    </source>
</reference>